<evidence type="ECO:0000256" key="5">
    <source>
        <dbReference type="ARBA" id="ARBA00023002"/>
    </source>
</evidence>
<keyword evidence="3" id="KW-0285">Flavoprotein</keyword>
<proteinExistence type="inferred from homology"/>
<dbReference type="PANTHER" id="PTHR43673">
    <property type="entry name" value="NAD(P)H NITROREDUCTASE YDGI-RELATED"/>
    <property type="match status" value="1"/>
</dbReference>
<comment type="cofactor">
    <cofactor evidence="1">
        <name>FMN</name>
        <dbReference type="ChEBI" id="CHEBI:58210"/>
    </cofactor>
</comment>
<dbReference type="EMBL" id="BARU01002718">
    <property type="protein sequence ID" value="GAH30613.1"/>
    <property type="molecule type" value="Genomic_DNA"/>
</dbReference>
<evidence type="ECO:0000256" key="3">
    <source>
        <dbReference type="ARBA" id="ARBA00022630"/>
    </source>
</evidence>
<evidence type="ECO:0000313" key="7">
    <source>
        <dbReference type="EMBL" id="GAH30613.1"/>
    </source>
</evidence>
<dbReference type="AlphaFoldDB" id="X1GC54"/>
<comment type="similarity">
    <text evidence="2">Belongs to the nitroreductase family.</text>
</comment>
<evidence type="ECO:0000259" key="6">
    <source>
        <dbReference type="Pfam" id="PF00881"/>
    </source>
</evidence>
<organism evidence="7">
    <name type="scientific">marine sediment metagenome</name>
    <dbReference type="NCBI Taxonomy" id="412755"/>
    <lineage>
        <taxon>unclassified sequences</taxon>
        <taxon>metagenomes</taxon>
        <taxon>ecological metagenomes</taxon>
    </lineage>
</organism>
<dbReference type="SUPFAM" id="SSF55469">
    <property type="entry name" value="FMN-dependent nitroreductase-like"/>
    <property type="match status" value="1"/>
</dbReference>
<dbReference type="GO" id="GO:0016491">
    <property type="term" value="F:oxidoreductase activity"/>
    <property type="evidence" value="ECO:0007669"/>
    <property type="project" value="UniProtKB-KW"/>
</dbReference>
<keyword evidence="4" id="KW-0288">FMN</keyword>
<comment type="caution">
    <text evidence="7">The sequence shown here is derived from an EMBL/GenBank/DDBJ whole genome shotgun (WGS) entry which is preliminary data.</text>
</comment>
<accession>X1GC54</accession>
<reference evidence="7" key="1">
    <citation type="journal article" date="2014" name="Front. Microbiol.">
        <title>High frequency of phylogenetically diverse reductive dehalogenase-homologous genes in deep subseafloor sedimentary metagenomes.</title>
        <authorList>
            <person name="Kawai M."/>
            <person name="Futagami T."/>
            <person name="Toyoda A."/>
            <person name="Takaki Y."/>
            <person name="Nishi S."/>
            <person name="Hori S."/>
            <person name="Arai W."/>
            <person name="Tsubouchi T."/>
            <person name="Morono Y."/>
            <person name="Uchiyama I."/>
            <person name="Ito T."/>
            <person name="Fujiyama A."/>
            <person name="Inagaki F."/>
            <person name="Takami H."/>
        </authorList>
    </citation>
    <scope>NUCLEOTIDE SEQUENCE</scope>
    <source>
        <strain evidence="7">Expedition CK06-06</strain>
    </source>
</reference>
<dbReference type="CDD" id="cd02062">
    <property type="entry name" value="Nitro_FMN_reductase"/>
    <property type="match status" value="1"/>
</dbReference>
<sequence length="101" mass="11534">MKKIMDFYEVIKKRRSVRSFSEKIPPLEVVEKIIDTARLAPTWANMQGVEYIIVREPDKVKQIWQAIGQGNKFSSAPIFIVGIISERGSGKNAKSGLQYFM</sequence>
<protein>
    <recommendedName>
        <fullName evidence="6">Nitroreductase domain-containing protein</fullName>
    </recommendedName>
</protein>
<feature type="domain" description="Nitroreductase" evidence="6">
    <location>
        <begin position="11"/>
        <end position="79"/>
    </location>
</feature>
<evidence type="ECO:0000256" key="2">
    <source>
        <dbReference type="ARBA" id="ARBA00007118"/>
    </source>
</evidence>
<evidence type="ECO:0000256" key="1">
    <source>
        <dbReference type="ARBA" id="ARBA00001917"/>
    </source>
</evidence>
<keyword evidence="5" id="KW-0560">Oxidoreductase</keyword>
<feature type="non-terminal residue" evidence="7">
    <location>
        <position position="101"/>
    </location>
</feature>
<dbReference type="Pfam" id="PF00881">
    <property type="entry name" value="Nitroreductase"/>
    <property type="match status" value="1"/>
</dbReference>
<evidence type="ECO:0000256" key="4">
    <source>
        <dbReference type="ARBA" id="ARBA00022643"/>
    </source>
</evidence>
<dbReference type="InterPro" id="IPR029479">
    <property type="entry name" value="Nitroreductase"/>
</dbReference>
<dbReference type="Gene3D" id="3.40.109.10">
    <property type="entry name" value="NADH Oxidase"/>
    <property type="match status" value="1"/>
</dbReference>
<gene>
    <name evidence="7" type="ORF">S03H2_06272</name>
</gene>
<dbReference type="PANTHER" id="PTHR43673:SF2">
    <property type="entry name" value="NITROREDUCTASE"/>
    <property type="match status" value="1"/>
</dbReference>
<name>X1GC54_9ZZZZ</name>
<dbReference type="InterPro" id="IPR000415">
    <property type="entry name" value="Nitroreductase-like"/>
</dbReference>